<protein>
    <submittedName>
        <fullName evidence="4">Uncharacterized protein</fullName>
    </submittedName>
</protein>
<dbReference type="Proteomes" id="UP000321393">
    <property type="component" value="Unassembled WGS sequence"/>
</dbReference>
<dbReference type="Proteomes" id="UP000321947">
    <property type="component" value="Unassembled WGS sequence"/>
</dbReference>
<feature type="domain" description="Reverse transcriptase/retrotransposon-derived protein RNase H-like" evidence="1">
    <location>
        <begin position="286"/>
        <end position="332"/>
    </location>
</feature>
<accession>A0A5D3C0Z2</accession>
<dbReference type="OrthoDB" id="1733993at2759"/>
<proteinExistence type="predicted"/>
<organism evidence="4 6">
    <name type="scientific">Cucumis melo var. makuwa</name>
    <name type="common">Oriental melon</name>
    <dbReference type="NCBI Taxonomy" id="1194695"/>
    <lineage>
        <taxon>Eukaryota</taxon>
        <taxon>Viridiplantae</taxon>
        <taxon>Streptophyta</taxon>
        <taxon>Embryophyta</taxon>
        <taxon>Tracheophyta</taxon>
        <taxon>Spermatophyta</taxon>
        <taxon>Magnoliopsida</taxon>
        <taxon>eudicotyledons</taxon>
        <taxon>Gunneridae</taxon>
        <taxon>Pentapetalae</taxon>
        <taxon>rosids</taxon>
        <taxon>fabids</taxon>
        <taxon>Cucurbitales</taxon>
        <taxon>Cucurbitaceae</taxon>
        <taxon>Benincaseae</taxon>
        <taxon>Cucumis</taxon>
    </lineage>
</organism>
<dbReference type="AlphaFoldDB" id="A0A5D3C0Z2"/>
<gene>
    <name evidence="4" type="ORF">E5676_scaffold98G00690</name>
    <name evidence="3" type="ORF">E6C27_scaffold262G001400</name>
</gene>
<dbReference type="InterPro" id="IPR043128">
    <property type="entry name" value="Rev_trsase/Diguanyl_cyclase"/>
</dbReference>
<evidence type="ECO:0000313" key="4">
    <source>
        <dbReference type="EMBL" id="TYK05613.1"/>
    </source>
</evidence>
<dbReference type="Pfam" id="PF17919">
    <property type="entry name" value="RT_RNaseH_2"/>
    <property type="match status" value="1"/>
</dbReference>
<dbReference type="InterPro" id="IPR012337">
    <property type="entry name" value="RNaseH-like_sf"/>
</dbReference>
<dbReference type="EMBL" id="SSTD01013776">
    <property type="protein sequence ID" value="TYK05613.1"/>
    <property type="molecule type" value="Genomic_DNA"/>
</dbReference>
<dbReference type="Pfam" id="PF17921">
    <property type="entry name" value="Integrase_H2C2"/>
    <property type="match status" value="1"/>
</dbReference>
<evidence type="ECO:0000259" key="2">
    <source>
        <dbReference type="Pfam" id="PF17921"/>
    </source>
</evidence>
<sequence>MPPQPQQQSYSSFSIFFFTINGALLRNKQHLQEWGTCEKITDPSSLTIPYSIAKMHLDRALFDLRKSINLMPLSILKKLRIGEVQQPHMRLQLANRSIAKPEGKIEEFFFPIDVESCNAIECLGWDYCEEEAYYELFSTKEFLEEDKPYYILKEVNTVSGKNKFESLDLQTKGENKTQASIEEPPKLELKPLPNHLKYAYLRENDTLPVSIPAHLDVTEEKALLNMLKRHKKECLSTLEEVLEMYEETRLDLNWEKCHFMVRERIMFGHKISYARLEVDLAKIDGTIKDALNSAPILIMPDWSQPFELMCDMSDVAVEDMLGQKKDKVVHLIYHEFDLEIIDRNGTENQVTDHLSRLHNEKWDEPFLYKLGLDQILRQCVLEYETIDILVKCHKAPYRGQFGGQKTAAKVLQGRYFWPTLFRDVRNFVVKCNRCQRMENMSNLLVKYNIIHKVATTYQPQTNGQEKVSNREIKKILEKVINSSHKDWVDNLDSA</sequence>
<dbReference type="EMBL" id="SSTE01017321">
    <property type="protein sequence ID" value="KAA0040570.1"/>
    <property type="molecule type" value="Genomic_DNA"/>
</dbReference>
<dbReference type="Gene3D" id="2.40.70.10">
    <property type="entry name" value="Acid Proteases"/>
    <property type="match status" value="1"/>
</dbReference>
<evidence type="ECO:0000313" key="3">
    <source>
        <dbReference type="EMBL" id="KAA0040570.1"/>
    </source>
</evidence>
<comment type="caution">
    <text evidence="4">The sequence shown here is derived from an EMBL/GenBank/DDBJ whole genome shotgun (WGS) entry which is preliminary data.</text>
</comment>
<reference evidence="5 6" key="1">
    <citation type="submission" date="2019-08" db="EMBL/GenBank/DDBJ databases">
        <title>Draft genome sequences of two oriental melons (Cucumis melo L. var makuwa).</title>
        <authorList>
            <person name="Kwon S.-Y."/>
        </authorList>
    </citation>
    <scope>NUCLEOTIDE SEQUENCE [LARGE SCALE GENOMIC DNA]</scope>
    <source>
        <strain evidence="6">cv. Chang Bougi</strain>
        <strain evidence="5">cv. SW 3</strain>
        <tissue evidence="4">Leaf</tissue>
    </source>
</reference>
<dbReference type="PANTHER" id="PTHR33067:SF39">
    <property type="entry name" value="TRANSCRIPTION FACTOR INTERACTOR AND REGULATOR CCHC(ZN) FAMILY"/>
    <property type="match status" value="1"/>
</dbReference>
<name>A0A5D3C0Z2_CUCMM</name>
<dbReference type="InterPro" id="IPR041577">
    <property type="entry name" value="RT_RNaseH_2"/>
</dbReference>
<feature type="domain" description="Integrase zinc-binding" evidence="2">
    <location>
        <begin position="387"/>
        <end position="437"/>
    </location>
</feature>
<evidence type="ECO:0000259" key="1">
    <source>
        <dbReference type="Pfam" id="PF17919"/>
    </source>
</evidence>
<dbReference type="PANTHER" id="PTHR33067">
    <property type="entry name" value="RNA-DIRECTED DNA POLYMERASE-RELATED"/>
    <property type="match status" value="1"/>
</dbReference>
<dbReference type="Gene3D" id="3.30.70.270">
    <property type="match status" value="1"/>
</dbReference>
<evidence type="ECO:0000313" key="6">
    <source>
        <dbReference type="Proteomes" id="UP000321947"/>
    </source>
</evidence>
<dbReference type="InterPro" id="IPR021109">
    <property type="entry name" value="Peptidase_aspartic_dom_sf"/>
</dbReference>
<dbReference type="InterPro" id="IPR041588">
    <property type="entry name" value="Integrase_H2C2"/>
</dbReference>
<dbReference type="Gene3D" id="1.10.340.70">
    <property type="match status" value="1"/>
</dbReference>
<dbReference type="SUPFAM" id="SSF53098">
    <property type="entry name" value="Ribonuclease H-like"/>
    <property type="match status" value="1"/>
</dbReference>
<dbReference type="InterPro" id="IPR043502">
    <property type="entry name" value="DNA/RNA_pol_sf"/>
</dbReference>
<evidence type="ECO:0000313" key="5">
    <source>
        <dbReference type="Proteomes" id="UP000321393"/>
    </source>
</evidence>
<dbReference type="SUPFAM" id="SSF56672">
    <property type="entry name" value="DNA/RNA polymerases"/>
    <property type="match status" value="1"/>
</dbReference>